<keyword evidence="2" id="KW-0808">Transferase</keyword>
<evidence type="ECO:0000256" key="2">
    <source>
        <dbReference type="ARBA" id="ARBA00022679"/>
    </source>
</evidence>
<dbReference type="AlphaFoldDB" id="A0A212JJT0"/>
<evidence type="ECO:0000256" key="1">
    <source>
        <dbReference type="ARBA" id="ARBA00022676"/>
    </source>
</evidence>
<dbReference type="InterPro" id="IPR002516">
    <property type="entry name" value="Glyco_trans_11"/>
</dbReference>
<gene>
    <name evidence="3" type="ORF">KL86DYS2_11711</name>
</gene>
<name>A0A212JJT0_9BACT</name>
<dbReference type="PANTHER" id="PTHR11927">
    <property type="entry name" value="GALACTOSIDE 2-L-FUCOSYLTRANSFERASE"/>
    <property type="match status" value="1"/>
</dbReference>
<dbReference type="PANTHER" id="PTHR11927:SF9">
    <property type="entry name" value="L-FUCOSYLTRANSFERASE"/>
    <property type="match status" value="1"/>
</dbReference>
<reference evidence="3" key="1">
    <citation type="submission" date="2016-04" db="EMBL/GenBank/DDBJ databases">
        <authorList>
            <person name="Evans L.H."/>
            <person name="Alamgir A."/>
            <person name="Owens N."/>
            <person name="Weber N.D."/>
            <person name="Virtaneva K."/>
            <person name="Barbian K."/>
            <person name="Babar A."/>
            <person name="Rosenke K."/>
        </authorList>
    </citation>
    <scope>NUCLEOTIDE SEQUENCE</scope>
    <source>
        <strain evidence="3">86-2</strain>
    </source>
</reference>
<dbReference type="CDD" id="cd11301">
    <property type="entry name" value="Fut1_Fut2_like"/>
    <property type="match status" value="1"/>
</dbReference>
<evidence type="ECO:0000313" key="3">
    <source>
        <dbReference type="EMBL" id="SBV99668.1"/>
    </source>
</evidence>
<dbReference type="EMBL" id="FLUL01000001">
    <property type="protein sequence ID" value="SBV99668.1"/>
    <property type="molecule type" value="Genomic_DNA"/>
</dbReference>
<dbReference type="GO" id="GO:0008107">
    <property type="term" value="F:galactoside 2-alpha-L-fucosyltransferase activity"/>
    <property type="evidence" value="ECO:0007669"/>
    <property type="project" value="InterPro"/>
</dbReference>
<dbReference type="GO" id="GO:0005975">
    <property type="term" value="P:carbohydrate metabolic process"/>
    <property type="evidence" value="ECO:0007669"/>
    <property type="project" value="InterPro"/>
</dbReference>
<proteinExistence type="predicted"/>
<organism evidence="3">
    <name type="scientific">uncultured Dysgonomonas sp</name>
    <dbReference type="NCBI Taxonomy" id="206096"/>
    <lineage>
        <taxon>Bacteria</taxon>
        <taxon>Pseudomonadati</taxon>
        <taxon>Bacteroidota</taxon>
        <taxon>Bacteroidia</taxon>
        <taxon>Bacteroidales</taxon>
        <taxon>Dysgonomonadaceae</taxon>
        <taxon>Dysgonomonas</taxon>
        <taxon>environmental samples</taxon>
    </lineage>
</organism>
<dbReference type="Gene3D" id="3.40.50.11350">
    <property type="match status" value="1"/>
</dbReference>
<dbReference type="GO" id="GO:0016020">
    <property type="term" value="C:membrane"/>
    <property type="evidence" value="ECO:0007669"/>
    <property type="project" value="InterPro"/>
</dbReference>
<protein>
    <recommendedName>
        <fullName evidence="4">Glycosyl transferase family 11</fullName>
    </recommendedName>
</protein>
<accession>A0A212JJT0</accession>
<sequence>MVTVLLSGGLGNQMFQYAAAKSLAIRLNTTLSVDLYTFSKKTQATIRPYELGIFNIEDVVEISSLKAKAVTKARPFIQKHRSFFQKFGVFTDTYAILYQPAFEALTGDVIMSGYFQNESYFNNISELLRKDFSFKYPLIGKNKDVAGQISENQSVAVHIRRGDYLNKNSQSNFAILEKDYYEKAINYISAHVNNPEFYVFSEDFDWIKDNLNFKEFPVTFIDWNKGKDSYIDMQLMSLCKHNIIANSSFSWWSAWLNNNEEKKIIAPERWFVDEQKNELLDCFYPQGWIKI</sequence>
<evidence type="ECO:0008006" key="4">
    <source>
        <dbReference type="Google" id="ProtNLM"/>
    </source>
</evidence>
<dbReference type="Pfam" id="PF01531">
    <property type="entry name" value="Glyco_transf_11"/>
    <property type="match status" value="1"/>
</dbReference>
<dbReference type="RefSeq" id="WP_296949125.1">
    <property type="nucleotide sequence ID" value="NZ_LT599021.1"/>
</dbReference>
<keyword evidence="1" id="KW-0328">Glycosyltransferase</keyword>